<accession>A0A9E7MT67</accession>
<gene>
    <name evidence="1" type="ORF">KIKIMORA_05020</name>
</gene>
<organism evidence="1 2">
    <name type="scientific">Brevundimonas phage vB_BpoS-Kikimora</name>
    <dbReference type="NCBI Taxonomy" id="2948601"/>
    <lineage>
        <taxon>Viruses</taxon>
        <taxon>Duplodnaviria</taxon>
        <taxon>Heunggongvirae</taxon>
        <taxon>Uroviricota</taxon>
        <taxon>Caudoviricetes</taxon>
        <taxon>Jeanschmidtviridae</taxon>
        <taxon>Kikimoravirus</taxon>
        <taxon>Kikimoravirus kikimora</taxon>
    </lineage>
</organism>
<evidence type="ECO:0000313" key="2">
    <source>
        <dbReference type="Proteomes" id="UP001056576"/>
    </source>
</evidence>
<reference evidence="1 2" key="1">
    <citation type="submission" date="2022-05" db="EMBL/GenBank/DDBJ databases">
        <authorList>
            <person name="Friedrich I."/>
            <person name="Poehlein A."/>
            <person name="Schneider D."/>
            <person name="Hertel R."/>
            <person name="Daniel R."/>
        </authorList>
    </citation>
    <scope>NUCLEOTIDE SEQUENCE [LARGE SCALE GENOMIC DNA]</scope>
</reference>
<proteinExistence type="predicted"/>
<name>A0A9E7MT67_9CAUD</name>
<dbReference type="EMBL" id="ON529857">
    <property type="protein sequence ID" value="USN15620.1"/>
    <property type="molecule type" value="Genomic_DNA"/>
</dbReference>
<sequence length="110" mass="12376">MDYLERVDAYEREKADALAQEAMGQAEYMNEAVFQYVSAYGSLDPDSEYVLSPFDTWERNPHYRGPRGPHPEDDSFWDMSEAEQAAYIAALNAPPAPVEPAPALDSDIPF</sequence>
<evidence type="ECO:0000313" key="1">
    <source>
        <dbReference type="EMBL" id="USN15620.1"/>
    </source>
</evidence>
<protein>
    <submittedName>
        <fullName evidence="1">Uncharacterized protein</fullName>
    </submittedName>
</protein>
<keyword evidence="2" id="KW-1185">Reference proteome</keyword>
<dbReference type="Proteomes" id="UP001056576">
    <property type="component" value="Segment"/>
</dbReference>